<keyword evidence="4 5" id="KW-0067">ATP-binding</keyword>
<dbReference type="Proteomes" id="UP000232003">
    <property type="component" value="Chromosome"/>
</dbReference>
<evidence type="ECO:0000313" key="9">
    <source>
        <dbReference type="Proteomes" id="UP000232003"/>
    </source>
</evidence>
<feature type="compositionally biased region" description="Polar residues" evidence="6">
    <location>
        <begin position="699"/>
        <end position="712"/>
    </location>
</feature>
<dbReference type="InterPro" id="IPR011009">
    <property type="entry name" value="Kinase-like_dom_sf"/>
</dbReference>
<dbReference type="PROSITE" id="PS50011">
    <property type="entry name" value="PROTEIN_KINASE_DOM"/>
    <property type="match status" value="1"/>
</dbReference>
<accession>A0A2K8T3C6</accession>
<dbReference type="CDD" id="cd14014">
    <property type="entry name" value="STKc_PknB_like"/>
    <property type="match status" value="1"/>
</dbReference>
<dbReference type="PROSITE" id="PS00108">
    <property type="entry name" value="PROTEIN_KINASE_ST"/>
    <property type="match status" value="1"/>
</dbReference>
<dbReference type="RefSeq" id="WP_100902295.1">
    <property type="nucleotide sequence ID" value="NZ_CAWNNC010000001.1"/>
</dbReference>
<sequence length="712" mass="80846">MNLTHLSEPWIGRRIGDGQRYRLDKRLGTGGMADVFLATDTLIGKQVALKLLKDTFVGSADLRKRFEREVTVSAALKSEHIVEVSDYGVTDEVQPFYVMEYLRGQTLRQLLQQQQRLTVERTVTIISQVCDGLKLAHEGVILWQDQGRWSEHVQVIHRDLKPDNIFLMPTSLGELVKILDFGIAKIRNNYFEHTKLTSMFIGTIHYAAPEQFATKTTGVDRRTDIYSLGMLLYQMLSGTDPFGLGRNPQEISPMSWFVAHTSEQPIPLRSQIDCEYIQPEIEAAVMQCLQKDPDDRFATVDDLKRVLQLAFANESEFSKSTMHFGKEIPVDTDEPDPQNKSIFYLNQTVAESIEKVRTYDLLPNTLIEEAKEEGEEKGQDQKKLQPLLRKATLVAAALAASVSLAIYTFTQLQANLHQAVLESAKQLKAEKKFDECVKKAQAVPQKSSIYVAAQNIINECQLAQAKDLAQNNNILDAIAKLTIIASNSSFYQEAQHLISQWSEKLFTQAQELYLKSYNSQGFENAINMIKAIPKTSSVAKNAHETIQKWQTEWKNNENYLLLAQNALNESKWAEAINQANHVRLLRQPVKQDTHYWQTKMKPIIEKAEEQITASKNTPKPTILPQADRSDSTPRPVKSKSLPRVVRYKSLSKPVRTKSLPRVVRSKSTPKSVWIKSRQKTQPQSPPRLVQSKPPRKTQSEPAPNTGWSKKRL</sequence>
<dbReference type="OrthoDB" id="9788659at2"/>
<dbReference type="PANTHER" id="PTHR43289:SF34">
    <property type="entry name" value="SERINE_THREONINE-PROTEIN KINASE YBDM-RELATED"/>
    <property type="match status" value="1"/>
</dbReference>
<dbReference type="EMBL" id="CP024785">
    <property type="protein sequence ID" value="AUB42171.1"/>
    <property type="molecule type" value="Genomic_DNA"/>
</dbReference>
<feature type="domain" description="Protein kinase" evidence="7">
    <location>
        <begin position="21"/>
        <end position="311"/>
    </location>
</feature>
<feature type="binding site" evidence="5">
    <location>
        <position position="50"/>
    </location>
    <ligand>
        <name>ATP</name>
        <dbReference type="ChEBI" id="CHEBI:30616"/>
    </ligand>
</feature>
<dbReference type="AlphaFoldDB" id="A0A2K8T3C6"/>
<feature type="region of interest" description="Disordered" evidence="6">
    <location>
        <begin position="612"/>
        <end position="712"/>
    </location>
</feature>
<evidence type="ECO:0000256" key="3">
    <source>
        <dbReference type="ARBA" id="ARBA00022777"/>
    </source>
</evidence>
<evidence type="ECO:0000259" key="7">
    <source>
        <dbReference type="PROSITE" id="PS50011"/>
    </source>
</evidence>
<dbReference type="PANTHER" id="PTHR43289">
    <property type="entry name" value="MITOGEN-ACTIVATED PROTEIN KINASE KINASE KINASE 20-RELATED"/>
    <property type="match status" value="1"/>
</dbReference>
<dbReference type="Pfam" id="PF00069">
    <property type="entry name" value="Pkinase"/>
    <property type="match status" value="1"/>
</dbReference>
<evidence type="ECO:0000256" key="5">
    <source>
        <dbReference type="PROSITE-ProRule" id="PRU10141"/>
    </source>
</evidence>
<evidence type="ECO:0000256" key="1">
    <source>
        <dbReference type="ARBA" id="ARBA00022679"/>
    </source>
</evidence>
<dbReference type="KEGG" id="nfl:COO91_08278"/>
<dbReference type="GO" id="GO:0005524">
    <property type="term" value="F:ATP binding"/>
    <property type="evidence" value="ECO:0007669"/>
    <property type="project" value="UniProtKB-UniRule"/>
</dbReference>
<keyword evidence="2 5" id="KW-0547">Nucleotide-binding</keyword>
<dbReference type="SUPFAM" id="SSF56112">
    <property type="entry name" value="Protein kinase-like (PK-like)"/>
    <property type="match status" value="1"/>
</dbReference>
<gene>
    <name evidence="8" type="ORF">COO91_08278</name>
</gene>
<keyword evidence="3 8" id="KW-0418">Kinase</keyword>
<reference evidence="8 9" key="1">
    <citation type="submission" date="2017-11" db="EMBL/GenBank/DDBJ databases">
        <title>Complete genome of a free-living desiccation-tolerant cyanobacterium and its photosynthetic adaptation to extreme terrestrial habitat.</title>
        <authorList>
            <person name="Shang J."/>
        </authorList>
    </citation>
    <scope>NUCLEOTIDE SEQUENCE [LARGE SCALE GENOMIC DNA]</scope>
    <source>
        <strain evidence="8 9">CCNUN1</strain>
    </source>
</reference>
<evidence type="ECO:0000313" key="8">
    <source>
        <dbReference type="EMBL" id="AUB42171.1"/>
    </source>
</evidence>
<organism evidence="8 9">
    <name type="scientific">Nostoc flagelliforme CCNUN1</name>
    <dbReference type="NCBI Taxonomy" id="2038116"/>
    <lineage>
        <taxon>Bacteria</taxon>
        <taxon>Bacillati</taxon>
        <taxon>Cyanobacteriota</taxon>
        <taxon>Cyanophyceae</taxon>
        <taxon>Nostocales</taxon>
        <taxon>Nostocaceae</taxon>
        <taxon>Nostoc</taxon>
    </lineage>
</organism>
<dbReference type="GO" id="GO:0004674">
    <property type="term" value="F:protein serine/threonine kinase activity"/>
    <property type="evidence" value="ECO:0007669"/>
    <property type="project" value="TreeGrafter"/>
</dbReference>
<protein>
    <submittedName>
        <fullName evidence="8">PrkC, eukaryotic-like serine/threonine-protein kinase</fullName>
    </submittedName>
</protein>
<evidence type="ECO:0000256" key="2">
    <source>
        <dbReference type="ARBA" id="ARBA00022741"/>
    </source>
</evidence>
<dbReference type="Gene3D" id="1.10.510.10">
    <property type="entry name" value="Transferase(Phosphotransferase) domain 1"/>
    <property type="match status" value="1"/>
</dbReference>
<evidence type="ECO:0000256" key="6">
    <source>
        <dbReference type="SAM" id="MobiDB-lite"/>
    </source>
</evidence>
<keyword evidence="1" id="KW-0808">Transferase</keyword>
<evidence type="ECO:0000256" key="4">
    <source>
        <dbReference type="ARBA" id="ARBA00022840"/>
    </source>
</evidence>
<dbReference type="Gene3D" id="3.30.200.20">
    <property type="entry name" value="Phosphorylase Kinase, domain 1"/>
    <property type="match status" value="1"/>
</dbReference>
<dbReference type="InterPro" id="IPR008271">
    <property type="entry name" value="Ser/Thr_kinase_AS"/>
</dbReference>
<keyword evidence="9" id="KW-1185">Reference proteome</keyword>
<dbReference type="InterPro" id="IPR017441">
    <property type="entry name" value="Protein_kinase_ATP_BS"/>
</dbReference>
<dbReference type="InterPro" id="IPR000719">
    <property type="entry name" value="Prot_kinase_dom"/>
</dbReference>
<dbReference type="SMART" id="SM00220">
    <property type="entry name" value="S_TKc"/>
    <property type="match status" value="1"/>
</dbReference>
<proteinExistence type="predicted"/>
<name>A0A2K8T3C6_9NOSO</name>
<dbReference type="PROSITE" id="PS00107">
    <property type="entry name" value="PROTEIN_KINASE_ATP"/>
    <property type="match status" value="1"/>
</dbReference>